<evidence type="ECO:0000313" key="3">
    <source>
        <dbReference type="Proteomes" id="UP000005222"/>
    </source>
</evidence>
<dbReference type="InterPro" id="IPR013108">
    <property type="entry name" value="Amidohydro_3"/>
</dbReference>
<sequence>MPTAYINGNIYTVSKTQPKAEAFIVSDEGFFQKVGSNDEIKEAASGLEVVDLKGQFVMPGMHDAHSHLLMASEEKLFEAKLGIYSSADEIVAKLNDHKHCQCKHLDSVSNWLVGNFYHYASFKDGKPDRKFLDDAFGDQPVVIREYTTHNIFANTAALRAAGYEEDPKDPWDGYYIRREDGTITGELVEGAATRLFNALPRGRPEDNLTALEYGVKMANRFGFTCVQEASANTKYLEAAKKLEALGKLTINLDAHVVAYGVGAFPQEAVGTLHHALWNAKNYKSKHFNPMFVKFWMDGVPWPPNYTQNSLGKDGSFSYKNLLIPPETFKSYVKRFDGEGRTCKIHCCGSGSAHFAVSYIEELRKMNPNGPKHEIAHNMDVIEDDCKKYKDLNLTAEMSPAVWYDPDFQPENNPYSVYPFNTFQKYGALLTIGSDWVFSPDTPNIFPGLQSLTENKHGWNLTREDVIEMVTINGAMATSREKTEGSIEAGKLANFVILDRDITSAPKIDDTIIYKTYFEGKEVYDYESDELKHFQGTI</sequence>
<accession>G8Y0B5</accession>
<dbReference type="InParanoid" id="G8Y0B5"/>
<dbReference type="Gene3D" id="2.30.40.10">
    <property type="entry name" value="Urease, subunit C, domain 1"/>
    <property type="match status" value="1"/>
</dbReference>
<dbReference type="Proteomes" id="UP000005222">
    <property type="component" value="Chromosome N"/>
</dbReference>
<dbReference type="EMBL" id="FO082046">
    <property type="protein sequence ID" value="CCE86268.1"/>
    <property type="molecule type" value="Genomic_DNA"/>
</dbReference>
<dbReference type="STRING" id="559304.G8Y0B5"/>
<dbReference type="Gene3D" id="3.20.20.140">
    <property type="entry name" value="Metal-dependent hydrolases"/>
    <property type="match status" value="1"/>
</dbReference>
<dbReference type="OrthoDB" id="194468at2759"/>
<keyword evidence="3" id="KW-1185">Reference proteome</keyword>
<dbReference type="GO" id="GO:0016810">
    <property type="term" value="F:hydrolase activity, acting on carbon-nitrogen (but not peptide) bonds"/>
    <property type="evidence" value="ECO:0007669"/>
    <property type="project" value="InterPro"/>
</dbReference>
<dbReference type="AlphaFoldDB" id="G8Y0B5"/>
<evidence type="ECO:0000259" key="1">
    <source>
        <dbReference type="Pfam" id="PF07969"/>
    </source>
</evidence>
<dbReference type="HOGENOM" id="CLU_009942_6_2_1"/>
<feature type="domain" description="Amidohydrolase 3" evidence="1">
    <location>
        <begin position="48"/>
        <end position="523"/>
    </location>
</feature>
<dbReference type="Pfam" id="PF07969">
    <property type="entry name" value="Amidohydro_3"/>
    <property type="match status" value="1"/>
</dbReference>
<evidence type="ECO:0000313" key="2">
    <source>
        <dbReference type="EMBL" id="CCE86268.1"/>
    </source>
</evidence>
<dbReference type="Gene3D" id="3.10.310.70">
    <property type="match status" value="1"/>
</dbReference>
<reference evidence="2 3" key="1">
    <citation type="journal article" date="2012" name="G3 (Bethesda)">
        <title>Pichia sorbitophila, an interspecies yeast hybrid reveals early steps of genome resolution following polyploidization.</title>
        <authorList>
            <person name="Leh Louis V."/>
            <person name="Despons L."/>
            <person name="Friedrich A."/>
            <person name="Martin T."/>
            <person name="Durrens P."/>
            <person name="Casaregola S."/>
            <person name="Neuveglise C."/>
            <person name="Fairhead C."/>
            <person name="Marck C."/>
            <person name="Cruz J.A."/>
            <person name="Straub M.L."/>
            <person name="Kugler V."/>
            <person name="Sacerdot C."/>
            <person name="Uzunov Z."/>
            <person name="Thierry A."/>
            <person name="Weiss S."/>
            <person name="Bleykasten C."/>
            <person name="De Montigny J."/>
            <person name="Jacques N."/>
            <person name="Jung P."/>
            <person name="Lemaire M."/>
            <person name="Mallet S."/>
            <person name="Morel G."/>
            <person name="Richard G.F."/>
            <person name="Sarkar A."/>
            <person name="Savel G."/>
            <person name="Schacherer J."/>
            <person name="Seret M.L."/>
            <person name="Talla E."/>
            <person name="Samson G."/>
            <person name="Jubin C."/>
            <person name="Poulain J."/>
            <person name="Vacherie B."/>
            <person name="Barbe V."/>
            <person name="Pelletier E."/>
            <person name="Sherman D.J."/>
            <person name="Westhof E."/>
            <person name="Weissenbach J."/>
            <person name="Baret P.V."/>
            <person name="Wincker P."/>
            <person name="Gaillardin C."/>
            <person name="Dujon B."/>
            <person name="Souciet J.L."/>
        </authorList>
    </citation>
    <scope>NUCLEOTIDE SEQUENCE [LARGE SCALE GENOMIC DNA]</scope>
    <source>
        <strain evidence="3">ATCC MYA-4447 / BCRC 22081 / CBS 7064 / NBRC 10061 / NRRL Y-12695</strain>
    </source>
</reference>
<dbReference type="InterPro" id="IPR032466">
    <property type="entry name" value="Metal_Hydrolase"/>
</dbReference>
<dbReference type="InterPro" id="IPR011059">
    <property type="entry name" value="Metal-dep_hydrolase_composite"/>
</dbReference>
<protein>
    <submittedName>
        <fullName evidence="2">Piso0_004751 protein</fullName>
    </submittedName>
</protein>
<dbReference type="SUPFAM" id="SSF51338">
    <property type="entry name" value="Composite domain of metallo-dependent hydrolases"/>
    <property type="match status" value="1"/>
</dbReference>
<organism evidence="2 3">
    <name type="scientific">Pichia sorbitophila (strain ATCC MYA-4447 / BCRC 22081 / CBS 7064 / NBRC 10061 / NRRL Y-12695)</name>
    <name type="common">Hybrid yeast</name>
    <dbReference type="NCBI Taxonomy" id="559304"/>
    <lineage>
        <taxon>Eukaryota</taxon>
        <taxon>Fungi</taxon>
        <taxon>Dikarya</taxon>
        <taxon>Ascomycota</taxon>
        <taxon>Saccharomycotina</taxon>
        <taxon>Pichiomycetes</taxon>
        <taxon>Debaryomycetaceae</taxon>
        <taxon>Millerozyma</taxon>
    </lineage>
</organism>
<name>G8Y0B5_PICSO</name>
<dbReference type="PANTHER" id="PTHR22642">
    <property type="entry name" value="IMIDAZOLONEPROPIONASE"/>
    <property type="match status" value="1"/>
</dbReference>
<dbReference type="eggNOG" id="ENOG502S2A5">
    <property type="taxonomic scope" value="Eukaryota"/>
</dbReference>
<proteinExistence type="predicted"/>
<dbReference type="PANTHER" id="PTHR22642:SF2">
    <property type="entry name" value="PROTEIN LONG AFTER FAR-RED 3"/>
    <property type="match status" value="1"/>
</dbReference>
<dbReference type="SUPFAM" id="SSF51556">
    <property type="entry name" value="Metallo-dependent hydrolases"/>
    <property type="match status" value="1"/>
</dbReference>
<dbReference type="OMA" id="APWCMPG"/>
<gene>
    <name evidence="2" type="primary">Piso0_004751</name>
    <name evidence="2" type="ORF">GNLVRS01_PISO0N00343g</name>
</gene>